<comment type="caution">
    <text evidence="2">The sequence shown here is derived from an EMBL/GenBank/DDBJ whole genome shotgun (WGS) entry which is preliminary data.</text>
</comment>
<dbReference type="EMBL" id="BNDZ01000005">
    <property type="protein sequence ID" value="GHI46562.1"/>
    <property type="molecule type" value="Genomic_DNA"/>
</dbReference>
<name>A0AA37FCI2_9ACTN</name>
<accession>A0AA37FCI2</accession>
<dbReference type="AlphaFoldDB" id="A0AA37FCI2"/>
<evidence type="ECO:0000313" key="2">
    <source>
        <dbReference type="EMBL" id="GHI46562.1"/>
    </source>
</evidence>
<feature type="region of interest" description="Disordered" evidence="1">
    <location>
        <begin position="28"/>
        <end position="75"/>
    </location>
</feature>
<dbReference type="Proteomes" id="UP001051844">
    <property type="component" value="Unassembled WGS sequence"/>
</dbReference>
<proteinExistence type="predicted"/>
<reference evidence="2" key="1">
    <citation type="submission" date="2022-09" db="EMBL/GenBank/DDBJ databases">
        <title>Whole genome shotgun sequence of Streptomyces albidoflavus NBRC 12854.</title>
        <authorList>
            <person name="Komaki H."/>
            <person name="Tamura T."/>
        </authorList>
    </citation>
    <scope>NUCLEOTIDE SEQUENCE</scope>
    <source>
        <strain evidence="2">NBRC 12854</strain>
    </source>
</reference>
<evidence type="ECO:0000256" key="1">
    <source>
        <dbReference type="SAM" id="MobiDB-lite"/>
    </source>
</evidence>
<feature type="compositionally biased region" description="Pro residues" evidence="1">
    <location>
        <begin position="41"/>
        <end position="62"/>
    </location>
</feature>
<protein>
    <submittedName>
        <fullName evidence="2">Uncharacterized protein</fullName>
    </submittedName>
</protein>
<evidence type="ECO:0000313" key="3">
    <source>
        <dbReference type="Proteomes" id="UP001051844"/>
    </source>
</evidence>
<sequence>MSGAEPASLDMRWSRALFKTVTDGLDSCVGRPNREMGTPAPAAPPAPPPPRTWPLDTAPPSPEDARRPGGSWDIT</sequence>
<gene>
    <name evidence="2" type="ORF">ScoT_27360</name>
</gene>
<organism evidence="2 3">
    <name type="scientific">Streptomyces albidoflavus</name>
    <dbReference type="NCBI Taxonomy" id="1886"/>
    <lineage>
        <taxon>Bacteria</taxon>
        <taxon>Bacillati</taxon>
        <taxon>Actinomycetota</taxon>
        <taxon>Actinomycetes</taxon>
        <taxon>Kitasatosporales</taxon>
        <taxon>Streptomycetaceae</taxon>
        <taxon>Streptomyces</taxon>
        <taxon>Streptomyces albidoflavus group</taxon>
    </lineage>
</organism>